<comment type="caution">
    <text evidence="9">The sequence shown here is derived from an EMBL/GenBank/DDBJ whole genome shotgun (WGS) entry which is preliminary data.</text>
</comment>
<evidence type="ECO:0000256" key="5">
    <source>
        <dbReference type="ARBA" id="ARBA00041766"/>
    </source>
</evidence>
<dbReference type="InterPro" id="IPR050147">
    <property type="entry name" value="Ser/Thr_Dehydratase"/>
</dbReference>
<protein>
    <recommendedName>
        <fullName evidence="5">L-serine deaminase</fullName>
    </recommendedName>
    <alternativeName>
        <fullName evidence="6">L-threonine dehydratase</fullName>
    </alternativeName>
</protein>
<dbReference type="GO" id="GO:0003941">
    <property type="term" value="F:L-serine ammonia-lyase activity"/>
    <property type="evidence" value="ECO:0007669"/>
    <property type="project" value="TreeGrafter"/>
</dbReference>
<dbReference type="EMBL" id="BMAT01009210">
    <property type="protein sequence ID" value="GFS01495.1"/>
    <property type="molecule type" value="Genomic_DNA"/>
</dbReference>
<dbReference type="AlphaFoldDB" id="A0AAV4HV72"/>
<dbReference type="InterPro" id="IPR036052">
    <property type="entry name" value="TrpB-like_PALP_sf"/>
</dbReference>
<keyword evidence="3" id="KW-0663">Pyridoxal phosphate</keyword>
<dbReference type="FunFam" id="3.40.50.1100:FF:000007">
    <property type="entry name" value="L-threonine dehydratase catabolic TdcB"/>
    <property type="match status" value="1"/>
</dbReference>
<evidence type="ECO:0000259" key="8">
    <source>
        <dbReference type="Pfam" id="PF00291"/>
    </source>
</evidence>
<comment type="similarity">
    <text evidence="2">Belongs to the serine/threonine dehydratase family.</text>
</comment>
<reference evidence="9 10" key="1">
    <citation type="journal article" date="2021" name="Elife">
        <title>Chloroplast acquisition without the gene transfer in kleptoplastic sea slugs, Plakobranchus ocellatus.</title>
        <authorList>
            <person name="Maeda T."/>
            <person name="Takahashi S."/>
            <person name="Yoshida T."/>
            <person name="Shimamura S."/>
            <person name="Takaki Y."/>
            <person name="Nagai Y."/>
            <person name="Toyoda A."/>
            <person name="Suzuki Y."/>
            <person name="Arimoto A."/>
            <person name="Ishii H."/>
            <person name="Satoh N."/>
            <person name="Nishiyama T."/>
            <person name="Hasebe M."/>
            <person name="Maruyama T."/>
            <person name="Minagawa J."/>
            <person name="Obokata J."/>
            <person name="Shigenobu S."/>
        </authorList>
    </citation>
    <scope>NUCLEOTIDE SEQUENCE [LARGE SCALE GENOMIC DNA]</scope>
</reference>
<dbReference type="Gene3D" id="3.40.50.1100">
    <property type="match status" value="2"/>
</dbReference>
<evidence type="ECO:0000256" key="4">
    <source>
        <dbReference type="ARBA" id="ARBA00023239"/>
    </source>
</evidence>
<evidence type="ECO:0000256" key="1">
    <source>
        <dbReference type="ARBA" id="ARBA00001933"/>
    </source>
</evidence>
<dbReference type="InterPro" id="IPR044561">
    <property type="entry name" value="ACT_ThrD-II-like"/>
</dbReference>
<name>A0AAV4HV72_9GAST</name>
<feature type="domain" description="Tryptophan synthase beta chain-like PALP" evidence="8">
    <location>
        <begin position="75"/>
        <end position="362"/>
    </location>
</feature>
<evidence type="ECO:0000256" key="3">
    <source>
        <dbReference type="ARBA" id="ARBA00022898"/>
    </source>
</evidence>
<dbReference type="Pfam" id="PF00291">
    <property type="entry name" value="PALP"/>
    <property type="match status" value="1"/>
</dbReference>
<keyword evidence="10" id="KW-1185">Reference proteome</keyword>
<feature type="compositionally biased region" description="Polar residues" evidence="7">
    <location>
        <begin position="1"/>
        <end position="10"/>
    </location>
</feature>
<dbReference type="CDD" id="cd04886">
    <property type="entry name" value="ACT_ThrD-II-like"/>
    <property type="match status" value="1"/>
</dbReference>
<dbReference type="CDD" id="cd01562">
    <property type="entry name" value="Thr-dehyd"/>
    <property type="match status" value="1"/>
</dbReference>
<dbReference type="GO" id="GO:0009097">
    <property type="term" value="P:isoleucine biosynthetic process"/>
    <property type="evidence" value="ECO:0007669"/>
    <property type="project" value="TreeGrafter"/>
</dbReference>
<evidence type="ECO:0000256" key="2">
    <source>
        <dbReference type="ARBA" id="ARBA00010869"/>
    </source>
</evidence>
<dbReference type="PANTHER" id="PTHR48078:SF19">
    <property type="entry name" value="ACT DOMAIN-CONTAINING PROTEIN"/>
    <property type="match status" value="1"/>
</dbReference>
<dbReference type="GO" id="GO:0006567">
    <property type="term" value="P:L-threonine catabolic process"/>
    <property type="evidence" value="ECO:0007669"/>
    <property type="project" value="TreeGrafter"/>
</dbReference>
<accession>A0AAV4HV72</accession>
<dbReference type="GO" id="GO:0004794">
    <property type="term" value="F:threonine deaminase activity"/>
    <property type="evidence" value="ECO:0007669"/>
    <property type="project" value="TreeGrafter"/>
</dbReference>
<evidence type="ECO:0000313" key="9">
    <source>
        <dbReference type="EMBL" id="GFS01495.1"/>
    </source>
</evidence>
<dbReference type="SUPFAM" id="SSF53686">
    <property type="entry name" value="Tryptophan synthase beta subunit-like PLP-dependent enzymes"/>
    <property type="match status" value="1"/>
</dbReference>
<dbReference type="InterPro" id="IPR001926">
    <property type="entry name" value="TrpB-like_PALP"/>
</dbReference>
<organism evidence="9 10">
    <name type="scientific">Elysia marginata</name>
    <dbReference type="NCBI Taxonomy" id="1093978"/>
    <lineage>
        <taxon>Eukaryota</taxon>
        <taxon>Metazoa</taxon>
        <taxon>Spiralia</taxon>
        <taxon>Lophotrochozoa</taxon>
        <taxon>Mollusca</taxon>
        <taxon>Gastropoda</taxon>
        <taxon>Heterobranchia</taxon>
        <taxon>Euthyneura</taxon>
        <taxon>Panpulmonata</taxon>
        <taxon>Sacoglossa</taxon>
        <taxon>Placobranchoidea</taxon>
        <taxon>Plakobranchidae</taxon>
        <taxon>Elysia</taxon>
    </lineage>
</organism>
<comment type="cofactor">
    <cofactor evidence="1">
        <name>pyridoxal 5'-phosphate</name>
        <dbReference type="ChEBI" id="CHEBI:597326"/>
    </cofactor>
</comment>
<sequence length="466" mass="49838">MNGKQATMTAENGGHDAVNGHVSHKKDAHIDLVNGDDIDEDLDLTEEVPDPYCDEKNPHVVSFNDVSAAAYKIKGGVEKSPCSLSQMSKQYDMQIYFKKDFLQYTGSFKERGARYLLSQLSQSQAKKGVIAASAGNHALALAYHGRLLNVPVTVVMPICAPMMKVEACRHQSATVVVTGFDLGEAKRYAMALGKKRGLMYVNGYDHPHIVAGQGTMGLEIIEQVPHLDACIIPVGGGGLIAGSAIALKALKPGVKIIGVESERSTSFQAALAAGHPVRTHVGQTLADGLAVPVVGCNSLATSLGHIDKMVTVRESYIALAILRLIEQEKAVVEGAGAAGLAAIIEGLVPELKGKTVVVALCGGNIDTTALGRVIERGLAAEGRLVRFGVTVSDRPGGIAELAKRIADIGVSIKDILHERAWLQTDVFSVMVRCVVETRDMEHARQLEREMRKHYSHVEFPLDASTV</sequence>
<proteinExistence type="inferred from homology"/>
<evidence type="ECO:0000256" key="7">
    <source>
        <dbReference type="SAM" id="MobiDB-lite"/>
    </source>
</evidence>
<evidence type="ECO:0000256" key="6">
    <source>
        <dbReference type="ARBA" id="ARBA00042605"/>
    </source>
</evidence>
<evidence type="ECO:0000313" key="10">
    <source>
        <dbReference type="Proteomes" id="UP000762676"/>
    </source>
</evidence>
<dbReference type="Proteomes" id="UP000762676">
    <property type="component" value="Unassembled WGS sequence"/>
</dbReference>
<dbReference type="PANTHER" id="PTHR48078">
    <property type="entry name" value="THREONINE DEHYDRATASE, MITOCHONDRIAL-RELATED"/>
    <property type="match status" value="1"/>
</dbReference>
<gene>
    <name evidence="9" type="ORF">ElyMa_004582900</name>
</gene>
<keyword evidence="4" id="KW-0456">Lyase</keyword>
<feature type="region of interest" description="Disordered" evidence="7">
    <location>
        <begin position="1"/>
        <end position="21"/>
    </location>
</feature>
<dbReference type="GO" id="GO:0006565">
    <property type="term" value="P:L-serine catabolic process"/>
    <property type="evidence" value="ECO:0007669"/>
    <property type="project" value="TreeGrafter"/>
</dbReference>